<dbReference type="Gene3D" id="1.10.510.10">
    <property type="entry name" value="Transferase(Phosphotransferase) domain 1"/>
    <property type="match status" value="2"/>
</dbReference>
<dbReference type="InterPro" id="IPR051681">
    <property type="entry name" value="Ser/Thr_Kinases-Pseudokinases"/>
</dbReference>
<gene>
    <name evidence="2" type="ORF">QVD17_18314</name>
</gene>
<dbReference type="PROSITE" id="PS50011">
    <property type="entry name" value="PROTEIN_KINASE_DOM"/>
    <property type="match status" value="1"/>
</dbReference>
<evidence type="ECO:0000259" key="1">
    <source>
        <dbReference type="PROSITE" id="PS50011"/>
    </source>
</evidence>
<protein>
    <recommendedName>
        <fullName evidence="1">Protein kinase domain-containing protein</fullName>
    </recommendedName>
</protein>
<dbReference type="GO" id="GO:0004674">
    <property type="term" value="F:protein serine/threonine kinase activity"/>
    <property type="evidence" value="ECO:0007669"/>
    <property type="project" value="TreeGrafter"/>
</dbReference>
<evidence type="ECO:0000313" key="3">
    <source>
        <dbReference type="Proteomes" id="UP001229421"/>
    </source>
</evidence>
<dbReference type="PANTHER" id="PTHR44329:SF290">
    <property type="entry name" value="PROTEIN KINASE DOMAIN-CONTAINING PROTEIN"/>
    <property type="match status" value="1"/>
</dbReference>
<accession>A0AAD8KKD8</accession>
<name>A0AAD8KKD8_TARER</name>
<dbReference type="InterPro" id="IPR000719">
    <property type="entry name" value="Prot_kinase_dom"/>
</dbReference>
<reference evidence="2" key="1">
    <citation type="journal article" date="2023" name="bioRxiv">
        <title>Improved chromosome-level genome assembly for marigold (Tagetes erecta).</title>
        <authorList>
            <person name="Jiang F."/>
            <person name="Yuan L."/>
            <person name="Wang S."/>
            <person name="Wang H."/>
            <person name="Xu D."/>
            <person name="Wang A."/>
            <person name="Fan W."/>
        </authorList>
    </citation>
    <scope>NUCLEOTIDE SEQUENCE</scope>
    <source>
        <strain evidence="2">WSJ</strain>
        <tissue evidence="2">Leaf</tissue>
    </source>
</reference>
<dbReference type="EMBL" id="JAUHHV010000005">
    <property type="protein sequence ID" value="KAK1423021.1"/>
    <property type="molecule type" value="Genomic_DNA"/>
</dbReference>
<dbReference type="Proteomes" id="UP001229421">
    <property type="component" value="Unassembled WGS sequence"/>
</dbReference>
<proteinExistence type="predicted"/>
<dbReference type="GO" id="GO:0005886">
    <property type="term" value="C:plasma membrane"/>
    <property type="evidence" value="ECO:0007669"/>
    <property type="project" value="TreeGrafter"/>
</dbReference>
<keyword evidence="3" id="KW-1185">Reference proteome</keyword>
<dbReference type="GO" id="GO:0005524">
    <property type="term" value="F:ATP binding"/>
    <property type="evidence" value="ECO:0007669"/>
    <property type="project" value="InterPro"/>
</dbReference>
<dbReference type="PANTHER" id="PTHR44329">
    <property type="entry name" value="SERINE/THREONINE-PROTEIN KINASE TNNI3K-RELATED"/>
    <property type="match status" value="1"/>
</dbReference>
<dbReference type="AlphaFoldDB" id="A0AAD8KKD8"/>
<organism evidence="2 3">
    <name type="scientific">Tagetes erecta</name>
    <name type="common">African marigold</name>
    <dbReference type="NCBI Taxonomy" id="13708"/>
    <lineage>
        <taxon>Eukaryota</taxon>
        <taxon>Viridiplantae</taxon>
        <taxon>Streptophyta</taxon>
        <taxon>Embryophyta</taxon>
        <taxon>Tracheophyta</taxon>
        <taxon>Spermatophyta</taxon>
        <taxon>Magnoliopsida</taxon>
        <taxon>eudicotyledons</taxon>
        <taxon>Gunneridae</taxon>
        <taxon>Pentapetalae</taxon>
        <taxon>asterids</taxon>
        <taxon>campanulids</taxon>
        <taxon>Asterales</taxon>
        <taxon>Asteraceae</taxon>
        <taxon>Asteroideae</taxon>
        <taxon>Heliantheae alliance</taxon>
        <taxon>Tageteae</taxon>
        <taxon>Tagetes</taxon>
    </lineage>
</organism>
<dbReference type="InterPro" id="IPR011009">
    <property type="entry name" value="Kinase-like_dom_sf"/>
</dbReference>
<comment type="caution">
    <text evidence="2">The sequence shown here is derived from an EMBL/GenBank/DDBJ whole genome shotgun (WGS) entry which is preliminary data.</text>
</comment>
<feature type="domain" description="Protein kinase" evidence="1">
    <location>
        <begin position="1"/>
        <end position="146"/>
    </location>
</feature>
<dbReference type="SUPFAM" id="SSF56112">
    <property type="entry name" value="Protein kinase-like (PK-like)"/>
    <property type="match status" value="1"/>
</dbReference>
<evidence type="ECO:0000313" key="2">
    <source>
        <dbReference type="EMBL" id="KAK1423021.1"/>
    </source>
</evidence>
<sequence>MIGATMSMNTNSSHKNKKSKVRSNFCVVSELSYLHSKKIIQRDVKPENILIDQENNLKLADFGESTFDSLELFYRSSEIGTRGLWRLRSLAHLIERCWDTDPRKRPEMKDVITELEEIMKSEEYETLAQDHNSLFGCFSFFNRVKC</sequence>
<dbReference type="Pfam" id="PF00069">
    <property type="entry name" value="Pkinase"/>
    <property type="match status" value="1"/>
</dbReference>